<dbReference type="InterPro" id="IPR008587">
    <property type="entry name" value="FPP_plant"/>
</dbReference>
<name>A0A6A6L3B3_HEVBR</name>
<organism evidence="4 5">
    <name type="scientific">Hevea brasiliensis</name>
    <name type="common">Para rubber tree</name>
    <name type="synonym">Siphonia brasiliensis</name>
    <dbReference type="NCBI Taxonomy" id="3981"/>
    <lineage>
        <taxon>Eukaryota</taxon>
        <taxon>Viridiplantae</taxon>
        <taxon>Streptophyta</taxon>
        <taxon>Embryophyta</taxon>
        <taxon>Tracheophyta</taxon>
        <taxon>Spermatophyta</taxon>
        <taxon>Magnoliopsida</taxon>
        <taxon>eudicotyledons</taxon>
        <taxon>Gunneridae</taxon>
        <taxon>Pentapetalae</taxon>
        <taxon>rosids</taxon>
        <taxon>fabids</taxon>
        <taxon>Malpighiales</taxon>
        <taxon>Euphorbiaceae</taxon>
        <taxon>Crotonoideae</taxon>
        <taxon>Micrandreae</taxon>
        <taxon>Hevea</taxon>
    </lineage>
</organism>
<evidence type="ECO:0000313" key="4">
    <source>
        <dbReference type="EMBL" id="KAF2294748.1"/>
    </source>
</evidence>
<accession>A0A6A6L3B3</accession>
<keyword evidence="2 3" id="KW-0175">Coiled coil</keyword>
<dbReference type="Pfam" id="PF05911">
    <property type="entry name" value="FPP"/>
    <property type="match status" value="1"/>
</dbReference>
<gene>
    <name evidence="4" type="ORF">GH714_015991</name>
</gene>
<protein>
    <submittedName>
        <fullName evidence="4">Uncharacterized protein</fullName>
    </submittedName>
</protein>
<evidence type="ECO:0000256" key="3">
    <source>
        <dbReference type="SAM" id="Coils"/>
    </source>
</evidence>
<dbReference type="EMBL" id="JAAGAX010000013">
    <property type="protein sequence ID" value="KAF2294748.1"/>
    <property type="molecule type" value="Genomic_DNA"/>
</dbReference>
<evidence type="ECO:0000256" key="1">
    <source>
        <dbReference type="ARBA" id="ARBA00005921"/>
    </source>
</evidence>
<proteinExistence type="inferred from homology"/>
<comment type="caution">
    <text evidence="4">The sequence shown here is derived from an EMBL/GenBank/DDBJ whole genome shotgun (WGS) entry which is preliminary data.</text>
</comment>
<reference evidence="4 5" key="1">
    <citation type="journal article" date="2020" name="Mol. Plant">
        <title>The Chromosome-Based Rubber Tree Genome Provides New Insights into Spurge Genome Evolution and Rubber Biosynthesis.</title>
        <authorList>
            <person name="Liu J."/>
            <person name="Shi C."/>
            <person name="Shi C.C."/>
            <person name="Li W."/>
            <person name="Zhang Q.J."/>
            <person name="Zhang Y."/>
            <person name="Li K."/>
            <person name="Lu H.F."/>
            <person name="Shi C."/>
            <person name="Zhu S.T."/>
            <person name="Xiao Z.Y."/>
            <person name="Nan H."/>
            <person name="Yue Y."/>
            <person name="Zhu X.G."/>
            <person name="Wu Y."/>
            <person name="Hong X.N."/>
            <person name="Fan G.Y."/>
            <person name="Tong Y."/>
            <person name="Zhang D."/>
            <person name="Mao C.L."/>
            <person name="Liu Y.L."/>
            <person name="Hao S.J."/>
            <person name="Liu W.Q."/>
            <person name="Lv M.Q."/>
            <person name="Zhang H.B."/>
            <person name="Liu Y."/>
            <person name="Hu-Tang G.R."/>
            <person name="Wang J.P."/>
            <person name="Wang J.H."/>
            <person name="Sun Y.H."/>
            <person name="Ni S.B."/>
            <person name="Chen W.B."/>
            <person name="Zhang X.C."/>
            <person name="Jiao Y.N."/>
            <person name="Eichler E.E."/>
            <person name="Li G.H."/>
            <person name="Liu X."/>
            <person name="Gao L.Z."/>
        </authorList>
    </citation>
    <scope>NUCLEOTIDE SEQUENCE [LARGE SCALE GENOMIC DNA]</scope>
    <source>
        <strain evidence="5">cv. GT1</strain>
        <tissue evidence="4">Leaf</tissue>
    </source>
</reference>
<evidence type="ECO:0000256" key="2">
    <source>
        <dbReference type="ARBA" id="ARBA00023054"/>
    </source>
</evidence>
<sequence>MELEATRESKGMIEDQMENQKTINEDFDTQLTVAKAKLNEVLQKFTSLEVELEEKSNCCEELEATCLELQLQLESVAKKESLNYSINEDERKTKMDRRSLQLL</sequence>
<keyword evidence="5" id="KW-1185">Reference proteome</keyword>
<dbReference type="PANTHER" id="PTHR31580:SF8">
    <property type="entry name" value="FILAMENT-LIKE PROTEIN (DUF869)"/>
    <property type="match status" value="1"/>
</dbReference>
<feature type="coiled-coil region" evidence="3">
    <location>
        <begin position="45"/>
        <end position="79"/>
    </location>
</feature>
<comment type="similarity">
    <text evidence="1">Belongs to the FPP family.</text>
</comment>
<dbReference type="AlphaFoldDB" id="A0A6A6L3B3"/>
<dbReference type="PANTHER" id="PTHR31580">
    <property type="entry name" value="FILAMENT-LIKE PLANT PROTEIN 4"/>
    <property type="match status" value="1"/>
</dbReference>
<dbReference type="Proteomes" id="UP000467840">
    <property type="component" value="Chromosome 7"/>
</dbReference>
<evidence type="ECO:0000313" key="5">
    <source>
        <dbReference type="Proteomes" id="UP000467840"/>
    </source>
</evidence>